<evidence type="ECO:0000256" key="1">
    <source>
        <dbReference type="ARBA" id="ARBA00022837"/>
    </source>
</evidence>
<dbReference type="InterPro" id="IPR015655">
    <property type="entry name" value="PP2C"/>
</dbReference>
<evidence type="ECO:0008006" key="6">
    <source>
        <dbReference type="Google" id="ProtNLM"/>
    </source>
</evidence>
<organism evidence="5">
    <name type="scientific">Amphora coffeiformis</name>
    <dbReference type="NCBI Taxonomy" id="265554"/>
    <lineage>
        <taxon>Eukaryota</taxon>
        <taxon>Sar</taxon>
        <taxon>Stramenopiles</taxon>
        <taxon>Ochrophyta</taxon>
        <taxon>Bacillariophyta</taxon>
        <taxon>Bacillariophyceae</taxon>
        <taxon>Bacillariophycidae</taxon>
        <taxon>Thalassiophysales</taxon>
        <taxon>Catenulaceae</taxon>
        <taxon>Amphora</taxon>
    </lineage>
</organism>
<dbReference type="Pfam" id="PF13499">
    <property type="entry name" value="EF-hand_7"/>
    <property type="match status" value="1"/>
</dbReference>
<protein>
    <recommendedName>
        <fullName evidence="6">Calmodulin</fullName>
    </recommendedName>
</protein>
<dbReference type="GO" id="GO:0005509">
    <property type="term" value="F:calcium ion binding"/>
    <property type="evidence" value="ECO:0007669"/>
    <property type="project" value="InterPro"/>
</dbReference>
<feature type="compositionally biased region" description="Low complexity" evidence="2">
    <location>
        <begin position="132"/>
        <end position="143"/>
    </location>
</feature>
<dbReference type="PROSITE" id="PS51746">
    <property type="entry name" value="PPM_2"/>
    <property type="match status" value="1"/>
</dbReference>
<dbReference type="SUPFAM" id="SSF81606">
    <property type="entry name" value="PP2C-like"/>
    <property type="match status" value="1"/>
</dbReference>
<dbReference type="GO" id="GO:0004722">
    <property type="term" value="F:protein serine/threonine phosphatase activity"/>
    <property type="evidence" value="ECO:0007669"/>
    <property type="project" value="InterPro"/>
</dbReference>
<dbReference type="InterPro" id="IPR036457">
    <property type="entry name" value="PPM-type-like_dom_sf"/>
</dbReference>
<dbReference type="SUPFAM" id="SSF47473">
    <property type="entry name" value="EF-hand"/>
    <property type="match status" value="1"/>
</dbReference>
<dbReference type="PANTHER" id="PTHR13832:SF792">
    <property type="entry name" value="GM14286P"/>
    <property type="match status" value="1"/>
</dbReference>
<feature type="compositionally biased region" description="Low complexity" evidence="2">
    <location>
        <begin position="29"/>
        <end position="51"/>
    </location>
</feature>
<keyword evidence="1" id="KW-0106">Calcium</keyword>
<dbReference type="PROSITE" id="PS50222">
    <property type="entry name" value="EF_HAND_2"/>
    <property type="match status" value="2"/>
</dbReference>
<name>A0A7S3P5L9_9STRA</name>
<dbReference type="InterPro" id="IPR011992">
    <property type="entry name" value="EF-hand-dom_pair"/>
</dbReference>
<feature type="domain" description="EF-hand" evidence="3">
    <location>
        <begin position="760"/>
        <end position="791"/>
    </location>
</feature>
<feature type="region of interest" description="Disordered" evidence="2">
    <location>
        <begin position="1"/>
        <end position="189"/>
    </location>
</feature>
<dbReference type="SMART" id="SM00054">
    <property type="entry name" value="EFh"/>
    <property type="match status" value="2"/>
</dbReference>
<evidence type="ECO:0000259" key="4">
    <source>
        <dbReference type="PROSITE" id="PS51746"/>
    </source>
</evidence>
<feature type="compositionally biased region" description="Low complexity" evidence="2">
    <location>
        <begin position="110"/>
        <end position="124"/>
    </location>
</feature>
<sequence length="791" mass="86276">MDHHDATSSGTTTKKVKRRASLGKSMTKSSTNGSGSGSGVVVVDPLSSSPRRVSRRASLGAGTLTATSATHSHTHTTTTTYKTSSTPHTTDNSPRRVSRRASLGALPTASHSNTQSTPSTPSSPTKKKSTSKSKNNSNLNKSISHLEVPVTSPCPSSPSKSKKSVSKNLKDKSKLMGTRSPKKTKQKLTVTSEELYLKHHQPSTTSVNHSASTEQLQTLQEAFQAIQPYVDFGSSKASRAVRKLEKAIDVVVTAVTHSITSHNDAPQHALKNVKLTLLVEDPTPNDIGTMLPPNTTLGRATYAANAPSEDRSTVVVGDTFLFAGVWDGHGGTPAAEYTAHHIWPNFCAAYMQKGLPVGPALQAAMVQTDKDYLEHARTVNQPTVFFAGTCAVAVFIDLVSGQVTCANLGDSRAVMGVYTDTSGSDCKCVPLSVDHAADNPAEQARLRADHADDPDVLVNMDDTGNDPDWRVKKMAAFTRSIGDLHLKDKNTAALFNSYVPEHQRIQPRPGVKLKKTGVKKKKYISNEAEIQQATIDKQKAGGFVILACDGVWDEMSSEEAVRIVSWLMAQYDPEEYNIAELFIEETLKHAVRRIAASYEEEANLTLAELKKRPPGKQQDSHRSMLHDDITVVIIQLGNRPSQHGSLFNMLQSNTKQTHNKLMDPSLYESPSVSSMNRTKHKREMAVRSSSLDISHHVEALMRDAERKFVDKQILEMMNSFDEMGSKSLQILFHAVDVDGNGTLDREEVTRLVRHVIQMDVSPAVIDLAFSEMDANGSGDVDLDEFIQFFGG</sequence>
<dbReference type="Gene3D" id="3.60.40.10">
    <property type="entry name" value="PPM-type phosphatase domain"/>
    <property type="match status" value="1"/>
</dbReference>
<dbReference type="InterPro" id="IPR002048">
    <property type="entry name" value="EF_hand_dom"/>
</dbReference>
<feature type="domain" description="PPM-type phosphatase" evidence="4">
    <location>
        <begin position="296"/>
        <end position="636"/>
    </location>
</feature>
<proteinExistence type="predicted"/>
<feature type="compositionally biased region" description="Low complexity" evidence="2">
    <location>
        <begin position="63"/>
        <end position="90"/>
    </location>
</feature>
<dbReference type="Gene3D" id="1.10.238.10">
    <property type="entry name" value="EF-hand"/>
    <property type="match status" value="1"/>
</dbReference>
<dbReference type="PROSITE" id="PS00018">
    <property type="entry name" value="EF_HAND_1"/>
    <property type="match status" value="2"/>
</dbReference>
<evidence type="ECO:0000259" key="3">
    <source>
        <dbReference type="PROSITE" id="PS50222"/>
    </source>
</evidence>
<dbReference type="PANTHER" id="PTHR13832">
    <property type="entry name" value="PROTEIN PHOSPHATASE 2C"/>
    <property type="match status" value="1"/>
</dbReference>
<dbReference type="CDD" id="cd00143">
    <property type="entry name" value="PP2Cc"/>
    <property type="match status" value="1"/>
</dbReference>
<evidence type="ECO:0000313" key="5">
    <source>
        <dbReference type="EMBL" id="CAE0405026.1"/>
    </source>
</evidence>
<dbReference type="SMART" id="SM00332">
    <property type="entry name" value="PP2Cc"/>
    <property type="match status" value="1"/>
</dbReference>
<dbReference type="InterPro" id="IPR001932">
    <property type="entry name" value="PPM-type_phosphatase-like_dom"/>
</dbReference>
<dbReference type="Pfam" id="PF00481">
    <property type="entry name" value="PP2C"/>
    <property type="match status" value="1"/>
</dbReference>
<dbReference type="CDD" id="cd00051">
    <property type="entry name" value="EFh"/>
    <property type="match status" value="1"/>
</dbReference>
<gene>
    <name evidence="5" type="ORF">ACOF00016_LOCUS3099</name>
</gene>
<dbReference type="InterPro" id="IPR018247">
    <property type="entry name" value="EF_Hand_1_Ca_BS"/>
</dbReference>
<dbReference type="AlphaFoldDB" id="A0A7S3P5L9"/>
<evidence type="ECO:0000256" key="2">
    <source>
        <dbReference type="SAM" id="MobiDB-lite"/>
    </source>
</evidence>
<dbReference type="EMBL" id="HBIM01003596">
    <property type="protein sequence ID" value="CAE0405026.1"/>
    <property type="molecule type" value="Transcribed_RNA"/>
</dbReference>
<reference evidence="5" key="1">
    <citation type="submission" date="2021-01" db="EMBL/GenBank/DDBJ databases">
        <authorList>
            <person name="Corre E."/>
            <person name="Pelletier E."/>
            <person name="Niang G."/>
            <person name="Scheremetjew M."/>
            <person name="Finn R."/>
            <person name="Kale V."/>
            <person name="Holt S."/>
            <person name="Cochrane G."/>
            <person name="Meng A."/>
            <person name="Brown T."/>
            <person name="Cohen L."/>
        </authorList>
    </citation>
    <scope>NUCLEOTIDE SEQUENCE</scope>
    <source>
        <strain evidence="5">CCMP127</strain>
    </source>
</reference>
<accession>A0A7S3P5L9</accession>
<feature type="domain" description="EF-hand" evidence="3">
    <location>
        <begin position="723"/>
        <end position="758"/>
    </location>
</feature>